<dbReference type="GO" id="GO:0004867">
    <property type="term" value="F:serine-type endopeptidase inhibitor activity"/>
    <property type="evidence" value="ECO:0007669"/>
    <property type="project" value="InterPro"/>
</dbReference>
<dbReference type="AlphaFoldDB" id="A0A7G3MAA6"/>
<sequence>MSTTSISEASQLANSLNEFSWELYGNIGKDPSKNLFFSPYSIMAALTMTFAGASSNTAKQMSQVLRINKFKGNDVHSAFQELNDLILSPSALFTLKSANRLYGQKDYTFLESFLKTTKVHYQAELMPIDFKRDAENARTEINSWVSEQTYNKIKDLIAPGVLDSLTVLVLVNAVYFKGNWLSQFDPESTSLQPFHASSSESIPVDMMYQKGSFDYFEDQQLKCQVLSLPYVGNTLRMVIILPDPSNNLANLESKINMQVITSWVKHSRKQKVHVSFPRFKLEESFDLNDHLSLMGMSDIFNVSKADLAGITESEDLYVSKVIHKAFVEVNEEGTEAAAATASVIKKRSIEHIPAFKADRPFIFCISDTSSGSILFLGRLVNPPKSQKRDEL</sequence>
<dbReference type="InterPro" id="IPR042178">
    <property type="entry name" value="Serpin_sf_1"/>
</dbReference>
<dbReference type="InterPro" id="IPR023795">
    <property type="entry name" value="Serpin_CS"/>
</dbReference>
<feature type="domain" description="Serpin" evidence="5">
    <location>
        <begin position="21"/>
        <end position="382"/>
    </location>
</feature>
<dbReference type="SUPFAM" id="SSF56574">
    <property type="entry name" value="Serpins"/>
    <property type="match status" value="1"/>
</dbReference>
<comment type="similarity">
    <text evidence="1 4">Belongs to the serpin family.</text>
</comment>
<dbReference type="PANTHER" id="PTHR11461">
    <property type="entry name" value="SERINE PROTEASE INHIBITOR, SERPIN"/>
    <property type="match status" value="1"/>
</dbReference>
<dbReference type="InterPro" id="IPR023796">
    <property type="entry name" value="Serpin_dom"/>
</dbReference>
<dbReference type="PANTHER" id="PTHR11461:SF342">
    <property type="entry name" value="SERINE PROTEASE INHIBITOR 28DC"/>
    <property type="match status" value="1"/>
</dbReference>
<dbReference type="InterPro" id="IPR000215">
    <property type="entry name" value="Serpin_fam"/>
</dbReference>
<evidence type="ECO:0000256" key="2">
    <source>
        <dbReference type="ARBA" id="ARBA00022729"/>
    </source>
</evidence>
<dbReference type="PROSITE" id="PS00284">
    <property type="entry name" value="SERPIN"/>
    <property type="match status" value="1"/>
</dbReference>
<evidence type="ECO:0000259" key="5">
    <source>
        <dbReference type="SMART" id="SM00093"/>
    </source>
</evidence>
<dbReference type="FunFam" id="2.30.39.10:FF:000003">
    <property type="entry name" value="alpha-1-antitrypsin isoform X1"/>
    <property type="match status" value="1"/>
</dbReference>
<keyword evidence="3" id="KW-0325">Glycoprotein</keyword>
<dbReference type="Gene3D" id="2.30.39.10">
    <property type="entry name" value="Alpha-1-antitrypsin, domain 1"/>
    <property type="match status" value="1"/>
</dbReference>
<proteinExistence type="inferred from homology"/>
<protein>
    <submittedName>
        <fullName evidence="6">Serine protease inhibitor</fullName>
    </submittedName>
</protein>
<dbReference type="EMBL" id="MH974811">
    <property type="protein sequence ID" value="QGA30573.1"/>
    <property type="molecule type" value="Genomic_DNA"/>
</dbReference>
<keyword evidence="2" id="KW-0732">Signal</keyword>
<evidence type="ECO:0000256" key="1">
    <source>
        <dbReference type="ARBA" id="ARBA00009500"/>
    </source>
</evidence>
<accession>A0A7G3MAA6</accession>
<reference evidence="6" key="1">
    <citation type="journal article" date="2020" name="Fish Shellfish Immunol.">
        <title>Serpin-type serine protease inhibitor mediates coelomocyte apoptosis in Apostichopus japonicus.</title>
        <authorList>
            <person name="Shi Y."/>
            <person name="Shao Y."/>
            <person name="Lv Z."/>
            <person name="Li C."/>
        </authorList>
    </citation>
    <scope>NUCLEOTIDE SEQUENCE</scope>
    <source>
        <strain evidence="6">Ajserpin</strain>
    </source>
</reference>
<dbReference type="SMART" id="SM00093">
    <property type="entry name" value="SERPIN"/>
    <property type="match status" value="1"/>
</dbReference>
<name>A0A7G3MAA6_STIJA</name>
<dbReference type="Gene3D" id="3.30.497.10">
    <property type="entry name" value="Antithrombin, subunit I, domain 2"/>
    <property type="match status" value="1"/>
</dbReference>
<evidence type="ECO:0000256" key="4">
    <source>
        <dbReference type="RuleBase" id="RU000411"/>
    </source>
</evidence>
<organism evidence="6">
    <name type="scientific">Stichopus japonicus</name>
    <name type="common">Sea cucumber</name>
    <dbReference type="NCBI Taxonomy" id="307972"/>
    <lineage>
        <taxon>Eukaryota</taxon>
        <taxon>Metazoa</taxon>
        <taxon>Echinodermata</taxon>
        <taxon>Eleutherozoa</taxon>
        <taxon>Echinozoa</taxon>
        <taxon>Holothuroidea</taxon>
        <taxon>Aspidochirotacea</taxon>
        <taxon>Aspidochirotida</taxon>
        <taxon>Stichopodidae</taxon>
        <taxon>Apostichopus</taxon>
    </lineage>
</organism>
<dbReference type="GO" id="GO:0005615">
    <property type="term" value="C:extracellular space"/>
    <property type="evidence" value="ECO:0007669"/>
    <property type="project" value="InterPro"/>
</dbReference>
<dbReference type="Pfam" id="PF00079">
    <property type="entry name" value="Serpin"/>
    <property type="match status" value="1"/>
</dbReference>
<dbReference type="InterPro" id="IPR042185">
    <property type="entry name" value="Serpin_sf_2"/>
</dbReference>
<dbReference type="InterPro" id="IPR036186">
    <property type="entry name" value="Serpin_sf"/>
</dbReference>
<evidence type="ECO:0000256" key="3">
    <source>
        <dbReference type="ARBA" id="ARBA00023180"/>
    </source>
</evidence>
<evidence type="ECO:0000313" key="6">
    <source>
        <dbReference type="EMBL" id="QGA30573.1"/>
    </source>
</evidence>
<dbReference type="FunFam" id="3.30.497.10:FF:000001">
    <property type="entry name" value="Serine protease inhibitor"/>
    <property type="match status" value="1"/>
</dbReference>